<reference evidence="2 3" key="1">
    <citation type="submission" date="2021-06" db="EMBL/GenBank/DDBJ databases">
        <title>Caerostris darwini draft genome.</title>
        <authorList>
            <person name="Kono N."/>
            <person name="Arakawa K."/>
        </authorList>
    </citation>
    <scope>NUCLEOTIDE SEQUENCE [LARGE SCALE GENOMIC DNA]</scope>
</reference>
<gene>
    <name evidence="2" type="ORF">CDAR_423171</name>
</gene>
<sequence>MGCYKQRQKSVRRKAFEAMKNAHDHEPVRIPDRNRKRPLGRDGPGGAGFEEKMLFPVLERRGFLTLFNSKSPIKKPTTSA</sequence>
<feature type="compositionally biased region" description="Basic and acidic residues" evidence="1">
    <location>
        <begin position="18"/>
        <end position="33"/>
    </location>
</feature>
<dbReference type="EMBL" id="BPLQ01011759">
    <property type="protein sequence ID" value="GIY60201.1"/>
    <property type="molecule type" value="Genomic_DNA"/>
</dbReference>
<name>A0AAV4UQP2_9ARAC</name>
<protein>
    <submittedName>
        <fullName evidence="2">Uncharacterized protein</fullName>
    </submittedName>
</protein>
<evidence type="ECO:0000256" key="1">
    <source>
        <dbReference type="SAM" id="MobiDB-lite"/>
    </source>
</evidence>
<proteinExistence type="predicted"/>
<keyword evidence="3" id="KW-1185">Reference proteome</keyword>
<evidence type="ECO:0000313" key="2">
    <source>
        <dbReference type="EMBL" id="GIY60201.1"/>
    </source>
</evidence>
<evidence type="ECO:0000313" key="3">
    <source>
        <dbReference type="Proteomes" id="UP001054837"/>
    </source>
</evidence>
<feature type="region of interest" description="Disordered" evidence="1">
    <location>
        <begin position="18"/>
        <end position="48"/>
    </location>
</feature>
<dbReference type="AlphaFoldDB" id="A0AAV4UQP2"/>
<organism evidence="2 3">
    <name type="scientific">Caerostris darwini</name>
    <dbReference type="NCBI Taxonomy" id="1538125"/>
    <lineage>
        <taxon>Eukaryota</taxon>
        <taxon>Metazoa</taxon>
        <taxon>Ecdysozoa</taxon>
        <taxon>Arthropoda</taxon>
        <taxon>Chelicerata</taxon>
        <taxon>Arachnida</taxon>
        <taxon>Araneae</taxon>
        <taxon>Araneomorphae</taxon>
        <taxon>Entelegynae</taxon>
        <taxon>Araneoidea</taxon>
        <taxon>Araneidae</taxon>
        <taxon>Caerostris</taxon>
    </lineage>
</organism>
<comment type="caution">
    <text evidence="2">The sequence shown here is derived from an EMBL/GenBank/DDBJ whole genome shotgun (WGS) entry which is preliminary data.</text>
</comment>
<dbReference type="Proteomes" id="UP001054837">
    <property type="component" value="Unassembled WGS sequence"/>
</dbReference>
<accession>A0AAV4UQP2</accession>